<gene>
    <name evidence="2" type="ORF">EVG20_g8094</name>
</gene>
<organism evidence="2 3">
    <name type="scientific">Dentipellis fragilis</name>
    <dbReference type="NCBI Taxonomy" id="205917"/>
    <lineage>
        <taxon>Eukaryota</taxon>
        <taxon>Fungi</taxon>
        <taxon>Dikarya</taxon>
        <taxon>Basidiomycota</taxon>
        <taxon>Agaricomycotina</taxon>
        <taxon>Agaricomycetes</taxon>
        <taxon>Russulales</taxon>
        <taxon>Hericiaceae</taxon>
        <taxon>Dentipellis</taxon>
    </lineage>
</organism>
<dbReference type="EMBL" id="SEOQ01000673">
    <property type="protein sequence ID" value="TFY58575.1"/>
    <property type="molecule type" value="Genomic_DNA"/>
</dbReference>
<name>A0A4Y9Y8A5_9AGAM</name>
<proteinExistence type="predicted"/>
<accession>A0A4Y9Y8A5</accession>
<protein>
    <recommendedName>
        <fullName evidence="4">Fungal-type protein kinase domain-containing protein</fullName>
    </recommendedName>
</protein>
<feature type="compositionally biased region" description="Basic and acidic residues" evidence="1">
    <location>
        <begin position="101"/>
        <end position="113"/>
    </location>
</feature>
<dbReference type="Proteomes" id="UP000298327">
    <property type="component" value="Unassembled WGS sequence"/>
</dbReference>
<evidence type="ECO:0008006" key="4">
    <source>
        <dbReference type="Google" id="ProtNLM"/>
    </source>
</evidence>
<feature type="region of interest" description="Disordered" evidence="1">
    <location>
        <begin position="48"/>
        <end position="83"/>
    </location>
</feature>
<evidence type="ECO:0000313" key="2">
    <source>
        <dbReference type="EMBL" id="TFY58575.1"/>
    </source>
</evidence>
<feature type="compositionally biased region" description="Basic residues" evidence="1">
    <location>
        <begin position="66"/>
        <end position="78"/>
    </location>
</feature>
<sequence>MALLSNHSYSEEKSLYLELCEDMEKQFLGPMPVEAFLDAFVPEAMTPRPSTSVGNVFKNINFPTKSRGKKRKRKGSKKKQIDAVNASRLCPDLEFFNTAARDGEQYPSDRKPDISICNNPRAPSERTSSSTFSSSPSNATHKPRGRSNTAAADWHRMELCIGCLTHEQDRAFSDTSHAEDDLGFEKYSVLEPVEARGRLVAYAAAHMSFHGAIVTERFDFTKDGEYLAEFLWRFNHLSYAQRGHDPSVVAASAAEKALADEHGLNGDIHKSQSLTECKLVVTGRASFGDIALDLQTKKKVWLKDLWRIALDEIERNRAHREAGGRAMARGSERRGDGTTPCPPVPVALASVRDGYASTHLPGSAFGSQRLSVASLGVSLVRVCAGRAVASADYAARGEGAGVWLADTLAFSSVLLCQMKCFASASEGMVNSRLLEDARP</sequence>
<feature type="compositionally biased region" description="Low complexity" evidence="1">
    <location>
        <begin position="125"/>
        <end position="137"/>
    </location>
</feature>
<keyword evidence="3" id="KW-1185">Reference proteome</keyword>
<comment type="caution">
    <text evidence="2">The sequence shown here is derived from an EMBL/GenBank/DDBJ whole genome shotgun (WGS) entry which is preliminary data.</text>
</comment>
<dbReference type="OrthoDB" id="5592585at2759"/>
<evidence type="ECO:0000256" key="1">
    <source>
        <dbReference type="SAM" id="MobiDB-lite"/>
    </source>
</evidence>
<feature type="region of interest" description="Disordered" evidence="1">
    <location>
        <begin position="101"/>
        <end position="149"/>
    </location>
</feature>
<reference evidence="2 3" key="1">
    <citation type="submission" date="2019-02" db="EMBL/GenBank/DDBJ databases">
        <title>Genome sequencing of the rare red list fungi Dentipellis fragilis.</title>
        <authorList>
            <person name="Buettner E."/>
            <person name="Kellner H."/>
        </authorList>
    </citation>
    <scope>NUCLEOTIDE SEQUENCE [LARGE SCALE GENOMIC DNA]</scope>
    <source>
        <strain evidence="2 3">DSM 105465</strain>
    </source>
</reference>
<evidence type="ECO:0000313" key="3">
    <source>
        <dbReference type="Proteomes" id="UP000298327"/>
    </source>
</evidence>
<feature type="region of interest" description="Disordered" evidence="1">
    <location>
        <begin position="322"/>
        <end position="341"/>
    </location>
</feature>
<dbReference type="AlphaFoldDB" id="A0A4Y9Y8A5"/>